<gene>
    <name evidence="2" type="ORF">O181_014524</name>
</gene>
<dbReference type="OrthoDB" id="3039677at2759"/>
<protein>
    <submittedName>
        <fullName evidence="2">Uncharacterized protein</fullName>
    </submittedName>
</protein>
<keyword evidence="1" id="KW-0472">Membrane</keyword>
<keyword evidence="1" id="KW-0812">Transmembrane</keyword>
<organism evidence="2 3">
    <name type="scientific">Austropuccinia psidii MF-1</name>
    <dbReference type="NCBI Taxonomy" id="1389203"/>
    <lineage>
        <taxon>Eukaryota</taxon>
        <taxon>Fungi</taxon>
        <taxon>Dikarya</taxon>
        <taxon>Basidiomycota</taxon>
        <taxon>Pucciniomycotina</taxon>
        <taxon>Pucciniomycetes</taxon>
        <taxon>Pucciniales</taxon>
        <taxon>Sphaerophragmiaceae</taxon>
        <taxon>Austropuccinia</taxon>
    </lineage>
</organism>
<dbReference type="AlphaFoldDB" id="A0A9Q3BY98"/>
<feature type="transmembrane region" description="Helical" evidence="1">
    <location>
        <begin position="97"/>
        <end position="119"/>
    </location>
</feature>
<dbReference type="Proteomes" id="UP000765509">
    <property type="component" value="Unassembled WGS sequence"/>
</dbReference>
<dbReference type="InterPro" id="IPR004242">
    <property type="entry name" value="Transposase_21"/>
</dbReference>
<dbReference type="EMBL" id="AVOT02003861">
    <property type="protein sequence ID" value="MBW0474809.1"/>
    <property type="molecule type" value="Genomic_DNA"/>
</dbReference>
<reference evidence="2" key="1">
    <citation type="submission" date="2021-03" db="EMBL/GenBank/DDBJ databases">
        <title>Draft genome sequence of rust myrtle Austropuccinia psidii MF-1, a brazilian biotype.</title>
        <authorList>
            <person name="Quecine M.C."/>
            <person name="Pachon D.M.R."/>
            <person name="Bonatelli M.L."/>
            <person name="Correr F.H."/>
            <person name="Franceschini L.M."/>
            <person name="Leite T.F."/>
            <person name="Margarido G.R.A."/>
            <person name="Almeida C.A."/>
            <person name="Ferrarezi J.A."/>
            <person name="Labate C.A."/>
        </authorList>
    </citation>
    <scope>NUCLEOTIDE SEQUENCE</scope>
    <source>
        <strain evidence="2">MF-1</strain>
    </source>
</reference>
<evidence type="ECO:0000256" key="1">
    <source>
        <dbReference type="SAM" id="Phobius"/>
    </source>
</evidence>
<proteinExistence type="predicted"/>
<keyword evidence="1" id="KW-1133">Transmembrane helix</keyword>
<name>A0A9Q3BY98_9BASI</name>
<dbReference type="Pfam" id="PF02992">
    <property type="entry name" value="Transposase_21"/>
    <property type="match status" value="1"/>
</dbReference>
<accession>A0A9Q3BY98</accession>
<keyword evidence="3" id="KW-1185">Reference proteome</keyword>
<sequence>MSIYGALTSFNYLDWFNANGESSFLARIGPNILVCLNIPPNEILNWENFYFAGIIPRPKEPTSLQLNDLLMPLIEELKEMWQGYVFSPTSTGPSGSFISVAILMAIADVASLCIITAFISHSA</sequence>
<evidence type="ECO:0000313" key="2">
    <source>
        <dbReference type="EMBL" id="MBW0474809.1"/>
    </source>
</evidence>
<comment type="caution">
    <text evidence="2">The sequence shown here is derived from an EMBL/GenBank/DDBJ whole genome shotgun (WGS) entry which is preliminary data.</text>
</comment>
<evidence type="ECO:0000313" key="3">
    <source>
        <dbReference type="Proteomes" id="UP000765509"/>
    </source>
</evidence>